<name>A0A9X7UIM4_SPHYA</name>
<evidence type="ECO:0000313" key="1">
    <source>
        <dbReference type="EMBL" id="MDH2132776.1"/>
    </source>
</evidence>
<dbReference type="EMBL" id="JAOCKX010000024">
    <property type="protein sequence ID" value="MDH2132776.1"/>
    <property type="molecule type" value="Genomic_DNA"/>
</dbReference>
<dbReference type="Proteomes" id="UP001162318">
    <property type="component" value="Unassembled WGS sequence"/>
</dbReference>
<dbReference type="AlphaFoldDB" id="A0A9X7UIM4"/>
<dbReference type="RefSeq" id="WP_163000302.1">
    <property type="nucleotide sequence ID" value="NZ_CAIGKD010000014.1"/>
</dbReference>
<proteinExistence type="predicted"/>
<accession>A0A9X7UIM4</accession>
<reference evidence="2 3" key="1">
    <citation type="submission" date="2020-07" db="EMBL/GenBank/DDBJ databases">
        <title>Whole genome sequence of Sphingobium yanoikuyae A3.</title>
        <authorList>
            <person name="Han S.-S."/>
        </authorList>
    </citation>
    <scope>NUCLEOTIDE SEQUENCE [LARGE SCALE GENOMIC DNA]</scope>
    <source>
        <strain evidence="2 3">A3</strain>
    </source>
</reference>
<gene>
    <name evidence="2" type="ORF">H3V42_08465</name>
    <name evidence="1" type="ORF">N5J77_16740</name>
</gene>
<evidence type="ECO:0000313" key="2">
    <source>
        <dbReference type="EMBL" id="QNG47610.1"/>
    </source>
</evidence>
<dbReference type="Proteomes" id="UP000515377">
    <property type="component" value="Chromosome"/>
</dbReference>
<reference evidence="1" key="2">
    <citation type="submission" date="2022-09" db="EMBL/GenBank/DDBJ databases">
        <title>Intensive care unit water sources are persistently colonized with multi-drug resistant bacteria and are the site of extensive horizontal gene transfer of antibiotic resistance genes.</title>
        <authorList>
            <person name="Diorio-Toth L."/>
        </authorList>
    </citation>
    <scope>NUCLEOTIDE SEQUENCE</scope>
    <source>
        <strain evidence="1">GD03659</strain>
    </source>
</reference>
<sequence length="55" mass="6135">MSEFVQAAILAVIKRAPIWIRQDLTSKDLGARVRAEESLAMIIADAIRKQGEQPE</sequence>
<organism evidence="2 3">
    <name type="scientific">Sphingobium yanoikuyae</name>
    <name type="common">Sphingomonas yanoikuyae</name>
    <dbReference type="NCBI Taxonomy" id="13690"/>
    <lineage>
        <taxon>Bacteria</taxon>
        <taxon>Pseudomonadati</taxon>
        <taxon>Pseudomonadota</taxon>
        <taxon>Alphaproteobacteria</taxon>
        <taxon>Sphingomonadales</taxon>
        <taxon>Sphingomonadaceae</taxon>
        <taxon>Sphingobium</taxon>
    </lineage>
</organism>
<dbReference type="Pfam" id="PF20561">
    <property type="entry name" value="DUF6771"/>
    <property type="match status" value="1"/>
</dbReference>
<dbReference type="EMBL" id="CP060122">
    <property type="protein sequence ID" value="QNG47610.1"/>
    <property type="molecule type" value="Genomic_DNA"/>
</dbReference>
<protein>
    <submittedName>
        <fullName evidence="2">Uncharacterized protein</fullName>
    </submittedName>
</protein>
<evidence type="ECO:0000313" key="3">
    <source>
        <dbReference type="Proteomes" id="UP000515377"/>
    </source>
</evidence>
<dbReference type="InterPro" id="IPR046662">
    <property type="entry name" value="DUF6771"/>
</dbReference>